<evidence type="ECO:0000256" key="1">
    <source>
        <dbReference type="ARBA" id="ARBA00012513"/>
    </source>
</evidence>
<reference evidence="15 16" key="1">
    <citation type="submission" date="2014-06" db="EMBL/GenBank/DDBJ databases">
        <authorList>
            <person name="Swart Estienne"/>
        </authorList>
    </citation>
    <scope>NUCLEOTIDE SEQUENCE [LARGE SCALE GENOMIC DNA]</scope>
    <source>
        <strain evidence="15 16">130c</strain>
    </source>
</reference>
<keyword evidence="7 10" id="KW-0067">ATP-binding</keyword>
<evidence type="ECO:0000256" key="4">
    <source>
        <dbReference type="ARBA" id="ARBA00022679"/>
    </source>
</evidence>
<dbReference type="EC" id="2.7.11.1" evidence="1"/>
<gene>
    <name evidence="15" type="primary">Contig4804.g5130</name>
    <name evidence="15" type="ORF">STYLEM_20579</name>
</gene>
<dbReference type="Gene3D" id="3.30.200.20">
    <property type="entry name" value="Phosphorylase Kinase, domain 1"/>
    <property type="match status" value="1"/>
</dbReference>
<dbReference type="SUPFAM" id="SSF56112">
    <property type="entry name" value="Protein kinase-like (PK-like)"/>
    <property type="match status" value="1"/>
</dbReference>
<evidence type="ECO:0000259" key="13">
    <source>
        <dbReference type="PROSITE" id="PS50011"/>
    </source>
</evidence>
<dbReference type="EMBL" id="CCKQ01019409">
    <property type="protein sequence ID" value="CDW91424.1"/>
    <property type="molecule type" value="Genomic_DNA"/>
</dbReference>
<dbReference type="InterPro" id="IPR011009">
    <property type="entry name" value="Kinase-like_dom_sf"/>
</dbReference>
<keyword evidence="6 15" id="KW-0418">Kinase</keyword>
<dbReference type="PROSITE" id="PS50011">
    <property type="entry name" value="PROTEIN_KINASE_DOM"/>
    <property type="match status" value="1"/>
</dbReference>
<evidence type="ECO:0000256" key="11">
    <source>
        <dbReference type="RuleBase" id="RU000304"/>
    </source>
</evidence>
<dbReference type="InParanoid" id="A0A078BAP2"/>
<dbReference type="AlphaFoldDB" id="A0A078BAP2"/>
<dbReference type="OrthoDB" id="354826at2759"/>
<proteinExistence type="inferred from homology"/>
<dbReference type="PANTHER" id="PTHR24356:SF374">
    <property type="entry name" value="PROTEIN KINASE DOMAIN-CONTAINING PROTEIN"/>
    <property type="match status" value="1"/>
</dbReference>
<dbReference type="SMART" id="SM00220">
    <property type="entry name" value="S_TKc"/>
    <property type="match status" value="1"/>
</dbReference>
<comment type="catalytic activity">
    <reaction evidence="8">
        <text>L-threonyl-[protein] + ATP = O-phospho-L-threonyl-[protein] + ADP + H(+)</text>
        <dbReference type="Rhea" id="RHEA:46608"/>
        <dbReference type="Rhea" id="RHEA-COMP:11060"/>
        <dbReference type="Rhea" id="RHEA-COMP:11605"/>
        <dbReference type="ChEBI" id="CHEBI:15378"/>
        <dbReference type="ChEBI" id="CHEBI:30013"/>
        <dbReference type="ChEBI" id="CHEBI:30616"/>
        <dbReference type="ChEBI" id="CHEBI:61977"/>
        <dbReference type="ChEBI" id="CHEBI:456216"/>
        <dbReference type="EC" id="2.7.11.1"/>
    </reaction>
</comment>
<feature type="domain" description="AGC-kinase C-terminal" evidence="14">
    <location>
        <begin position="307"/>
        <end position="386"/>
    </location>
</feature>
<dbReference type="InterPro" id="IPR017441">
    <property type="entry name" value="Protein_kinase_ATP_BS"/>
</dbReference>
<feature type="domain" description="Protein kinase" evidence="13">
    <location>
        <begin position="30"/>
        <end position="306"/>
    </location>
</feature>
<feature type="binding site" evidence="10">
    <location>
        <position position="60"/>
    </location>
    <ligand>
        <name>ATP</name>
        <dbReference type="ChEBI" id="CHEBI:30616"/>
    </ligand>
</feature>
<comment type="similarity">
    <text evidence="11">Belongs to the protein kinase superfamily.</text>
</comment>
<dbReference type="PANTHER" id="PTHR24356">
    <property type="entry name" value="SERINE/THREONINE-PROTEIN KINASE"/>
    <property type="match status" value="1"/>
</dbReference>
<organism evidence="15 16">
    <name type="scientific">Stylonychia lemnae</name>
    <name type="common">Ciliate</name>
    <dbReference type="NCBI Taxonomy" id="5949"/>
    <lineage>
        <taxon>Eukaryota</taxon>
        <taxon>Sar</taxon>
        <taxon>Alveolata</taxon>
        <taxon>Ciliophora</taxon>
        <taxon>Intramacronucleata</taxon>
        <taxon>Spirotrichea</taxon>
        <taxon>Stichotrichia</taxon>
        <taxon>Sporadotrichida</taxon>
        <taxon>Oxytrichidae</taxon>
        <taxon>Stylonychinae</taxon>
        <taxon>Stylonychia</taxon>
    </lineage>
</organism>
<sequence>MGNCITQNTNVQQNSPSSSDLNSVHYKNSFEKQMIIGQGGFSRVWKVQSRKNPHDIYALKEMSKAKVILKNSLAQILMEKTILSKMKNDFIVNMHAAFTDRDSMFLVLDYCNGGDLRYQMQRQVFNEKETKFMIACLVQALECIHTAGVIHRDIKPENLVFNENGYLRLTDFGIARQVPFLQTQNTTTDFQDNSAPKYGIIDTSGTPGYMSPEALCQLPQSYTTDYFAMGVIIHEMILRKRPYNGKSKQQIRESMITKQVQIKDYEVPVDWSSEAADFCNLLLKRRPQDRLGFSFGIQDLKDHAWFKGFDWKALSAQKLKAPWVPPKGDNFRKRETLDFFDGSQNFFNEDEEMDFLEIQKIILRDDMVKLFQTYNYQSPTSNIINIRPLNKLQYKSFKEKQMSQLKQKSRNQSNIEKLNRIKPQIIEDKYHEVKVQECEWNEFEQPRSNKSANSVQVQSFSSTAQSSRKGSFNPNEKSRFFVKQVKIENHSNEDDWN</sequence>
<keyword evidence="5 10" id="KW-0547">Nucleotide-binding</keyword>
<evidence type="ECO:0000256" key="3">
    <source>
        <dbReference type="ARBA" id="ARBA00022553"/>
    </source>
</evidence>
<keyword evidence="16" id="KW-1185">Reference proteome</keyword>
<feature type="compositionally biased region" description="Basic and acidic residues" evidence="12">
    <location>
        <begin position="485"/>
        <end position="497"/>
    </location>
</feature>
<dbReference type="InterPro" id="IPR008271">
    <property type="entry name" value="Ser/Thr_kinase_AS"/>
</dbReference>
<evidence type="ECO:0000256" key="8">
    <source>
        <dbReference type="ARBA" id="ARBA00047899"/>
    </source>
</evidence>
<evidence type="ECO:0000256" key="12">
    <source>
        <dbReference type="SAM" id="MobiDB-lite"/>
    </source>
</evidence>
<evidence type="ECO:0000313" key="15">
    <source>
        <dbReference type="EMBL" id="CDW91424.1"/>
    </source>
</evidence>
<dbReference type="InterPro" id="IPR050236">
    <property type="entry name" value="Ser_Thr_kinase_AGC"/>
</dbReference>
<dbReference type="PROSITE" id="PS00108">
    <property type="entry name" value="PROTEIN_KINASE_ST"/>
    <property type="match status" value="1"/>
</dbReference>
<protein>
    <recommendedName>
        <fullName evidence="1">non-specific serine/threonine protein kinase</fullName>
        <ecNumber evidence="1">2.7.11.1</ecNumber>
    </recommendedName>
</protein>
<dbReference type="GO" id="GO:0035556">
    <property type="term" value="P:intracellular signal transduction"/>
    <property type="evidence" value="ECO:0007669"/>
    <property type="project" value="TreeGrafter"/>
</dbReference>
<evidence type="ECO:0000256" key="6">
    <source>
        <dbReference type="ARBA" id="ARBA00022777"/>
    </source>
</evidence>
<dbReference type="Proteomes" id="UP000039865">
    <property type="component" value="Unassembled WGS sequence"/>
</dbReference>
<feature type="compositionally biased region" description="Polar residues" evidence="12">
    <location>
        <begin position="446"/>
        <end position="475"/>
    </location>
</feature>
<keyword evidence="2 11" id="KW-0723">Serine/threonine-protein kinase</keyword>
<feature type="region of interest" description="Disordered" evidence="12">
    <location>
        <begin position="1"/>
        <end position="20"/>
    </location>
</feature>
<evidence type="ECO:0000256" key="10">
    <source>
        <dbReference type="PROSITE-ProRule" id="PRU10141"/>
    </source>
</evidence>
<feature type="region of interest" description="Disordered" evidence="12">
    <location>
        <begin position="445"/>
        <end position="497"/>
    </location>
</feature>
<dbReference type="Gene3D" id="1.10.510.10">
    <property type="entry name" value="Transferase(Phosphotransferase) domain 1"/>
    <property type="match status" value="1"/>
</dbReference>
<keyword evidence="3" id="KW-0597">Phosphoprotein</keyword>
<keyword evidence="4" id="KW-0808">Transferase</keyword>
<comment type="catalytic activity">
    <reaction evidence="9">
        <text>L-seryl-[protein] + ATP = O-phospho-L-seryl-[protein] + ADP + H(+)</text>
        <dbReference type="Rhea" id="RHEA:17989"/>
        <dbReference type="Rhea" id="RHEA-COMP:9863"/>
        <dbReference type="Rhea" id="RHEA-COMP:11604"/>
        <dbReference type="ChEBI" id="CHEBI:15378"/>
        <dbReference type="ChEBI" id="CHEBI:29999"/>
        <dbReference type="ChEBI" id="CHEBI:30616"/>
        <dbReference type="ChEBI" id="CHEBI:83421"/>
        <dbReference type="ChEBI" id="CHEBI:456216"/>
        <dbReference type="EC" id="2.7.11.1"/>
    </reaction>
</comment>
<dbReference type="GO" id="GO:0004674">
    <property type="term" value="F:protein serine/threonine kinase activity"/>
    <property type="evidence" value="ECO:0007669"/>
    <property type="project" value="UniProtKB-KW"/>
</dbReference>
<dbReference type="FunFam" id="1.10.510.10:FF:000024">
    <property type="entry name" value="Probable serine/threonine-protein kinase cot-1"/>
    <property type="match status" value="1"/>
</dbReference>
<dbReference type="GO" id="GO:0005524">
    <property type="term" value="F:ATP binding"/>
    <property type="evidence" value="ECO:0007669"/>
    <property type="project" value="UniProtKB-UniRule"/>
</dbReference>
<dbReference type="PROSITE" id="PS51285">
    <property type="entry name" value="AGC_KINASE_CTER"/>
    <property type="match status" value="1"/>
</dbReference>
<dbReference type="InterPro" id="IPR000719">
    <property type="entry name" value="Prot_kinase_dom"/>
</dbReference>
<dbReference type="Pfam" id="PF00069">
    <property type="entry name" value="Pkinase"/>
    <property type="match status" value="1"/>
</dbReference>
<evidence type="ECO:0000256" key="9">
    <source>
        <dbReference type="ARBA" id="ARBA00048679"/>
    </source>
</evidence>
<evidence type="ECO:0000256" key="5">
    <source>
        <dbReference type="ARBA" id="ARBA00022741"/>
    </source>
</evidence>
<dbReference type="InterPro" id="IPR000961">
    <property type="entry name" value="AGC-kinase_C"/>
</dbReference>
<evidence type="ECO:0000256" key="7">
    <source>
        <dbReference type="ARBA" id="ARBA00022840"/>
    </source>
</evidence>
<dbReference type="PROSITE" id="PS00107">
    <property type="entry name" value="PROTEIN_KINASE_ATP"/>
    <property type="match status" value="1"/>
</dbReference>
<accession>A0A078BAP2</accession>
<evidence type="ECO:0000256" key="2">
    <source>
        <dbReference type="ARBA" id="ARBA00022527"/>
    </source>
</evidence>
<dbReference type="GO" id="GO:0007010">
    <property type="term" value="P:cytoskeleton organization"/>
    <property type="evidence" value="ECO:0007669"/>
    <property type="project" value="UniProtKB-ARBA"/>
</dbReference>
<evidence type="ECO:0000259" key="14">
    <source>
        <dbReference type="PROSITE" id="PS51285"/>
    </source>
</evidence>
<name>A0A078BAP2_STYLE</name>
<evidence type="ECO:0000313" key="16">
    <source>
        <dbReference type="Proteomes" id="UP000039865"/>
    </source>
</evidence>